<dbReference type="RefSeq" id="WP_382167108.1">
    <property type="nucleotide sequence ID" value="NZ_JBHTBR010000005.1"/>
</dbReference>
<evidence type="ECO:0000313" key="1">
    <source>
        <dbReference type="EMBL" id="MFC7291870.1"/>
    </source>
</evidence>
<organism evidence="1 2">
    <name type="scientific">Hirschia litorea</name>
    <dbReference type="NCBI Taxonomy" id="1199156"/>
    <lineage>
        <taxon>Bacteria</taxon>
        <taxon>Pseudomonadati</taxon>
        <taxon>Pseudomonadota</taxon>
        <taxon>Alphaproteobacteria</taxon>
        <taxon>Hyphomonadales</taxon>
        <taxon>Hyphomonadaceae</taxon>
        <taxon>Hirschia</taxon>
    </lineage>
</organism>
<dbReference type="Proteomes" id="UP001596492">
    <property type="component" value="Unassembled WGS sequence"/>
</dbReference>
<evidence type="ECO:0000313" key="2">
    <source>
        <dbReference type="Proteomes" id="UP001596492"/>
    </source>
</evidence>
<comment type="caution">
    <text evidence="1">The sequence shown here is derived from an EMBL/GenBank/DDBJ whole genome shotgun (WGS) entry which is preliminary data.</text>
</comment>
<name>A0ABW2IM11_9PROT</name>
<reference evidence="2" key="1">
    <citation type="journal article" date="2019" name="Int. J. Syst. Evol. Microbiol.">
        <title>The Global Catalogue of Microorganisms (GCM) 10K type strain sequencing project: providing services to taxonomists for standard genome sequencing and annotation.</title>
        <authorList>
            <consortium name="The Broad Institute Genomics Platform"/>
            <consortium name="The Broad Institute Genome Sequencing Center for Infectious Disease"/>
            <person name="Wu L."/>
            <person name="Ma J."/>
        </authorList>
    </citation>
    <scope>NUCLEOTIDE SEQUENCE [LARGE SCALE GENOMIC DNA]</scope>
    <source>
        <strain evidence="2">CCUG 51308</strain>
    </source>
</reference>
<gene>
    <name evidence="1" type="ORF">ACFQS8_09605</name>
</gene>
<dbReference type="EMBL" id="JBHTBR010000005">
    <property type="protein sequence ID" value="MFC7291870.1"/>
    <property type="molecule type" value="Genomic_DNA"/>
</dbReference>
<accession>A0ABW2IM11</accession>
<sequence length="281" mass="31483">MTSLAYPIRGKFWPQDAFGRVLNAAVKREDLNLLWSNLSESAVDVAHARFGDDLHSVYLSGPAARNRPGGGSIMIVLAPHVKAANIDNWALPAAEELRRLHNCKFGLNIHVLKWRDVFCPMGQTSPSKFRLSVNSICIGGRNITRLIQQLSINEAVANPMLVSFESRLQDAKQKTLLSDSRRVIRSVSANVGHAVVSAGYASVMAAEQVYTEDLDIRRDIFTLHHPDHKDDIQRAYDMAALPSYDPVQVRAFINEARDWVLPIVNTWLNTYNPDRMDLLNV</sequence>
<protein>
    <submittedName>
        <fullName evidence="1">Uncharacterized protein</fullName>
    </submittedName>
</protein>
<keyword evidence="2" id="KW-1185">Reference proteome</keyword>
<proteinExistence type="predicted"/>